<sequence length="300" mass="33542">MFKCRNIKGLKGSLALSVLFGVMFSSAYAQTLFQVKGVASDDTLNMRQGAGMTNAVIAELPANEQGIVFLDEESIIGKTRWLKVRWNDVTGWVSDRYMADYEVTVAEVKEVVVEKAVEKKADVIDDVTPEVVKMDAEPAVKEIIVEESVEEDLGEFSEIETDPESLANAEKREWVLQCGNRSPYWKINIHPEMIDLVKGEQKLLLPITAKSQDKNRWNTAIKTVVKGKTASNDLTVTIKYAYSKRCFDTLNNLRVPYKAVTKFNDEEFNGCCRAVQLPVEDTQTVAVTMVDDNVDAAVSK</sequence>
<proteinExistence type="predicted"/>
<dbReference type="EMBL" id="CACVAY010000105">
    <property type="protein sequence ID" value="CAA6821650.1"/>
    <property type="molecule type" value="Genomic_DNA"/>
</dbReference>
<organism evidence="3">
    <name type="scientific">uncultured Thiotrichaceae bacterium</name>
    <dbReference type="NCBI Taxonomy" id="298394"/>
    <lineage>
        <taxon>Bacteria</taxon>
        <taxon>Pseudomonadati</taxon>
        <taxon>Pseudomonadota</taxon>
        <taxon>Gammaproteobacteria</taxon>
        <taxon>Thiotrichales</taxon>
        <taxon>Thiotrichaceae</taxon>
        <taxon>environmental samples</taxon>
    </lineage>
</organism>
<feature type="signal peptide" evidence="1">
    <location>
        <begin position="1"/>
        <end position="29"/>
    </location>
</feature>
<evidence type="ECO:0000259" key="2">
    <source>
        <dbReference type="Pfam" id="PF08239"/>
    </source>
</evidence>
<keyword evidence="1" id="KW-0732">Signal</keyword>
<dbReference type="InterPro" id="IPR003646">
    <property type="entry name" value="SH3-like_bac-type"/>
</dbReference>
<gene>
    <name evidence="3" type="ORF">HELGO_WM20024</name>
</gene>
<accession>A0A6S6TXY2</accession>
<feature type="chain" id="PRO_5027907491" description="SH3b domain-containing protein" evidence="1">
    <location>
        <begin position="30"/>
        <end position="300"/>
    </location>
</feature>
<feature type="domain" description="SH3b" evidence="2">
    <location>
        <begin position="42"/>
        <end position="98"/>
    </location>
</feature>
<dbReference type="Gene3D" id="2.30.30.40">
    <property type="entry name" value="SH3 Domains"/>
    <property type="match status" value="1"/>
</dbReference>
<name>A0A6S6TXY2_9GAMM</name>
<evidence type="ECO:0000256" key="1">
    <source>
        <dbReference type="SAM" id="SignalP"/>
    </source>
</evidence>
<evidence type="ECO:0000313" key="3">
    <source>
        <dbReference type="EMBL" id="CAA6821650.1"/>
    </source>
</evidence>
<dbReference type="AlphaFoldDB" id="A0A6S6TXY2"/>
<protein>
    <recommendedName>
        <fullName evidence="2">SH3b domain-containing protein</fullName>
    </recommendedName>
</protein>
<dbReference type="Pfam" id="PF08239">
    <property type="entry name" value="SH3_3"/>
    <property type="match status" value="1"/>
</dbReference>
<reference evidence="3" key="1">
    <citation type="submission" date="2020-01" db="EMBL/GenBank/DDBJ databases">
        <authorList>
            <person name="Meier V. D."/>
            <person name="Meier V D."/>
        </authorList>
    </citation>
    <scope>NUCLEOTIDE SEQUENCE</scope>
    <source>
        <strain evidence="3">HLG_WM_MAG_07</strain>
    </source>
</reference>